<evidence type="ECO:0000313" key="2">
    <source>
        <dbReference type="Proteomes" id="UP000237752"/>
    </source>
</evidence>
<evidence type="ECO:0000313" key="1">
    <source>
        <dbReference type="EMBL" id="PRZ40630.1"/>
    </source>
</evidence>
<dbReference type="EMBL" id="PVUE01000015">
    <property type="protein sequence ID" value="PRZ40630.1"/>
    <property type="molecule type" value="Genomic_DNA"/>
</dbReference>
<proteinExistence type="predicted"/>
<dbReference type="RefSeq" id="WP_106350049.1">
    <property type="nucleotide sequence ID" value="NZ_PVUE01000015.1"/>
</dbReference>
<sequence length="85" mass="9379">MRRIFWLAMGITIGVLVVRKASKAAEQLTPNHLANRTGNVIADFGTSMKKFADDVRVSMKQREVEIREGVGFDGTLGAKAEDNKD</sequence>
<dbReference type="Pfam" id="PF19664">
    <property type="entry name" value="DUF6167"/>
    <property type="match status" value="1"/>
</dbReference>
<dbReference type="AlphaFoldDB" id="A0A2T0ZWB2"/>
<gene>
    <name evidence="1" type="ORF">CLV47_11558</name>
</gene>
<reference evidence="1 2" key="1">
    <citation type="submission" date="2018-03" db="EMBL/GenBank/DDBJ databases">
        <title>Genomic Encyclopedia of Archaeal and Bacterial Type Strains, Phase II (KMG-II): from individual species to whole genera.</title>
        <authorList>
            <person name="Goeker M."/>
        </authorList>
    </citation>
    <scope>NUCLEOTIDE SEQUENCE [LARGE SCALE GENOMIC DNA]</scope>
    <source>
        <strain evidence="1 2">DSM 100065</strain>
    </source>
</reference>
<name>A0A2T0ZWB2_9ACTN</name>
<organism evidence="1 2">
    <name type="scientific">Antricoccus suffuscus</name>
    <dbReference type="NCBI Taxonomy" id="1629062"/>
    <lineage>
        <taxon>Bacteria</taxon>
        <taxon>Bacillati</taxon>
        <taxon>Actinomycetota</taxon>
        <taxon>Actinomycetes</taxon>
        <taxon>Geodermatophilales</taxon>
        <taxon>Antricoccaceae</taxon>
        <taxon>Antricoccus</taxon>
    </lineage>
</organism>
<dbReference type="OrthoDB" id="3538051at2"/>
<protein>
    <recommendedName>
        <fullName evidence="3">Secreted protein</fullName>
    </recommendedName>
</protein>
<dbReference type="InterPro" id="IPR046165">
    <property type="entry name" value="DUF6167"/>
</dbReference>
<evidence type="ECO:0008006" key="3">
    <source>
        <dbReference type="Google" id="ProtNLM"/>
    </source>
</evidence>
<dbReference type="Proteomes" id="UP000237752">
    <property type="component" value="Unassembled WGS sequence"/>
</dbReference>
<accession>A0A2T0ZWB2</accession>
<comment type="caution">
    <text evidence="1">The sequence shown here is derived from an EMBL/GenBank/DDBJ whole genome shotgun (WGS) entry which is preliminary data.</text>
</comment>
<keyword evidence="2" id="KW-1185">Reference proteome</keyword>